<evidence type="ECO:0000256" key="1">
    <source>
        <dbReference type="ARBA" id="ARBA00004123"/>
    </source>
</evidence>
<evidence type="ECO:0000256" key="13">
    <source>
        <dbReference type="ARBA" id="ARBA00030702"/>
    </source>
</evidence>
<dbReference type="CDD" id="cd07895">
    <property type="entry name" value="Adenylation_mRNA_capping"/>
    <property type="match status" value="1"/>
</dbReference>
<evidence type="ECO:0000256" key="12">
    <source>
        <dbReference type="ARBA" id="ARBA00029909"/>
    </source>
</evidence>
<name>A0AAN7WF17_9PEZI</name>
<feature type="compositionally biased region" description="Low complexity" evidence="18">
    <location>
        <begin position="427"/>
        <end position="441"/>
    </location>
</feature>
<dbReference type="PIRSF" id="PIRSF036959">
    <property type="entry name" value="mRNA_cap_alpha"/>
    <property type="match status" value="1"/>
</dbReference>
<evidence type="ECO:0000256" key="5">
    <source>
        <dbReference type="ARBA" id="ARBA00022664"/>
    </source>
</evidence>
<comment type="subunit">
    <text evidence="15">Heterodimer. The mRNA-capping enzyme is composed of two separate chains alpha and beta, respectively a mRNA guanylyltransferase and an mRNA 5'-triphosphate monophosphatase.</text>
</comment>
<dbReference type="PANTHER" id="PTHR10367">
    <property type="entry name" value="MRNA-CAPPING ENZYME"/>
    <property type="match status" value="1"/>
</dbReference>
<evidence type="ECO:0000256" key="9">
    <source>
        <dbReference type="ARBA" id="ARBA00023042"/>
    </source>
</evidence>
<comment type="catalytic activity">
    <reaction evidence="14">
        <text>a 5'-end diphospho-ribonucleoside in mRNA + GTP + H(+) = a 5'-end (5'-triphosphoguanosine)-ribonucleoside in mRNA + diphosphate</text>
        <dbReference type="Rhea" id="RHEA:67012"/>
        <dbReference type="Rhea" id="RHEA-COMP:17165"/>
        <dbReference type="Rhea" id="RHEA-COMP:17166"/>
        <dbReference type="ChEBI" id="CHEBI:15378"/>
        <dbReference type="ChEBI" id="CHEBI:33019"/>
        <dbReference type="ChEBI" id="CHEBI:37565"/>
        <dbReference type="ChEBI" id="CHEBI:167616"/>
        <dbReference type="ChEBI" id="CHEBI:167617"/>
        <dbReference type="EC" id="2.7.7.50"/>
    </reaction>
    <physiologicalReaction direction="left-to-right" evidence="14">
        <dbReference type="Rhea" id="RHEA:67013"/>
    </physiologicalReaction>
</comment>
<evidence type="ECO:0000313" key="22">
    <source>
        <dbReference type="Proteomes" id="UP001310594"/>
    </source>
</evidence>
<evidence type="ECO:0000256" key="4">
    <source>
        <dbReference type="ARBA" id="ARBA00019171"/>
    </source>
</evidence>
<evidence type="ECO:0000256" key="14">
    <source>
        <dbReference type="ARBA" id="ARBA00044624"/>
    </source>
</evidence>
<evidence type="ECO:0000256" key="8">
    <source>
        <dbReference type="ARBA" id="ARBA00022741"/>
    </source>
</evidence>
<accession>A0AAN7WF17</accession>
<evidence type="ECO:0000256" key="7">
    <source>
        <dbReference type="ARBA" id="ARBA00022695"/>
    </source>
</evidence>
<evidence type="ECO:0000256" key="10">
    <source>
        <dbReference type="ARBA" id="ARBA00023134"/>
    </source>
</evidence>
<dbReference type="EMBL" id="JAVRQU010000001">
    <property type="protein sequence ID" value="KAK5708102.1"/>
    <property type="molecule type" value="Genomic_DNA"/>
</dbReference>
<dbReference type="SUPFAM" id="SSF50249">
    <property type="entry name" value="Nucleic acid-binding proteins"/>
    <property type="match status" value="1"/>
</dbReference>
<gene>
    <name evidence="21" type="primary">CEG1</name>
    <name evidence="21" type="ORF">LTR97_000642</name>
</gene>
<dbReference type="GO" id="GO:0006370">
    <property type="term" value="P:7-methylguanosine mRNA capping"/>
    <property type="evidence" value="ECO:0007669"/>
    <property type="project" value="UniProtKB-KW"/>
</dbReference>
<keyword evidence="6 16" id="KW-0808">Transferase</keyword>
<dbReference type="Proteomes" id="UP001310594">
    <property type="component" value="Unassembled WGS sequence"/>
</dbReference>
<proteinExistence type="inferred from homology"/>
<evidence type="ECO:0000256" key="6">
    <source>
        <dbReference type="ARBA" id="ARBA00022679"/>
    </source>
</evidence>
<comment type="function">
    <text evidence="16">Second step of mRNA capping. Transfer of the GMP moiety of GTP to the 5'-end of RNA via an enzyme-GMP covalent reaction intermediate.</text>
</comment>
<dbReference type="InterPro" id="IPR012340">
    <property type="entry name" value="NA-bd_OB-fold"/>
</dbReference>
<dbReference type="InterPro" id="IPR013846">
    <property type="entry name" value="mRNA_cap_enzyme_C"/>
</dbReference>
<dbReference type="EC" id="2.7.7.50" evidence="3 16"/>
<comment type="caution">
    <text evidence="21">The sequence shown here is derived from an EMBL/GenBank/DDBJ whole genome shotgun (WGS) entry which is preliminary data.</text>
</comment>
<evidence type="ECO:0000256" key="16">
    <source>
        <dbReference type="PIRNR" id="PIRNR036959"/>
    </source>
</evidence>
<keyword evidence="10 16" id="KW-0342">GTP-binding</keyword>
<dbReference type="PANTHER" id="PTHR10367:SF17">
    <property type="entry name" value="MRNA-CAPPING ENZYME"/>
    <property type="match status" value="1"/>
</dbReference>
<keyword evidence="7 16" id="KW-0548">Nucleotidyltransferase</keyword>
<comment type="similarity">
    <text evidence="2 16">Belongs to the eukaryotic GTase family.</text>
</comment>
<reference evidence="21" key="1">
    <citation type="submission" date="2023-08" db="EMBL/GenBank/DDBJ databases">
        <title>Black Yeasts Isolated from many extreme environments.</title>
        <authorList>
            <person name="Coleine C."/>
            <person name="Stajich J.E."/>
            <person name="Selbmann L."/>
        </authorList>
    </citation>
    <scope>NUCLEOTIDE SEQUENCE</scope>
    <source>
        <strain evidence="21">CCFEE 5810</strain>
    </source>
</reference>
<evidence type="ECO:0000256" key="15">
    <source>
        <dbReference type="ARBA" id="ARBA00047082"/>
    </source>
</evidence>
<organism evidence="21 22">
    <name type="scientific">Elasticomyces elasticus</name>
    <dbReference type="NCBI Taxonomy" id="574655"/>
    <lineage>
        <taxon>Eukaryota</taxon>
        <taxon>Fungi</taxon>
        <taxon>Dikarya</taxon>
        <taxon>Ascomycota</taxon>
        <taxon>Pezizomycotina</taxon>
        <taxon>Dothideomycetes</taxon>
        <taxon>Dothideomycetidae</taxon>
        <taxon>Mycosphaerellales</taxon>
        <taxon>Teratosphaeriaceae</taxon>
        <taxon>Elasticomyces</taxon>
    </lineage>
</organism>
<dbReference type="Gene3D" id="3.30.470.30">
    <property type="entry name" value="DNA ligase/mRNA capping enzyme"/>
    <property type="match status" value="1"/>
</dbReference>
<keyword evidence="9 16" id="KW-0506">mRNA capping</keyword>
<evidence type="ECO:0000256" key="18">
    <source>
        <dbReference type="SAM" id="MobiDB-lite"/>
    </source>
</evidence>
<dbReference type="InterPro" id="IPR017075">
    <property type="entry name" value="mRNA_cap_enzyme_alpha"/>
</dbReference>
<sequence length="456" mass="51592">MAGIDLAQVGTKLDPQDAADNRNYVADLLGRRQITFPGAQPVSFARSHLDELKQQDYYLCEKTDGIRCLMYLSSYSDNGVLHEAQFLIDRKNDYYFIPNNELHIPAPPSAPGGGDFDLASFHQGTLLDGELVLQTRGPQGVQRLTYLMFDVLAIDGQSVMNRTFDKRMAKLQSLIYRPYKKFAQAYPTDAAHQPFDIQMKDMELPYAAEMMFKDKIPNLPHGNDGLIFTCVSTQYTPGTDEKILKWKPPHENTIDFRIEIKSFPKITDEETGEQYEDWDDIPEIELQINHGDKEGYHYYAILVLTSQEWSALKGLNQMIDHRIIECYREPTTGQWRPKCDLVNGVATPRFRDDKTESNHISTVRSVEVSIRDAVSEQDLITHAGEIKVAYKARLAKNKEAAATAAAAHEKKRREAAARAQVASQKTQAAPQQVAQAQVPADDVMDEDEDDGPRYED</sequence>
<feature type="domain" description="mRNA capping enzyme C-terminal" evidence="20">
    <location>
        <begin position="251"/>
        <end position="380"/>
    </location>
</feature>
<dbReference type="Gene3D" id="2.40.50.140">
    <property type="entry name" value="Nucleic acid-binding proteins"/>
    <property type="match status" value="1"/>
</dbReference>
<dbReference type="Pfam" id="PF03919">
    <property type="entry name" value="mRNA_cap_C"/>
    <property type="match status" value="1"/>
</dbReference>
<keyword evidence="11 16" id="KW-0539">Nucleus</keyword>
<protein>
    <recommendedName>
        <fullName evidence="4 16">mRNA-capping enzyme subunit alpha</fullName>
        <ecNumber evidence="3 16">2.7.7.50</ecNumber>
    </recommendedName>
    <alternativeName>
        <fullName evidence="12 16">GTP--RNA guanylyltransferase</fullName>
    </alternativeName>
    <alternativeName>
        <fullName evidence="13 16">mRNA guanylyltransferase</fullName>
    </alternativeName>
</protein>
<comment type="subcellular location">
    <subcellularLocation>
        <location evidence="1 16">Nucleus</location>
    </subcellularLocation>
</comment>
<evidence type="ECO:0000256" key="11">
    <source>
        <dbReference type="ARBA" id="ARBA00023242"/>
    </source>
</evidence>
<dbReference type="InterPro" id="IPR001339">
    <property type="entry name" value="mRNA_cap_enzyme_adenylation"/>
</dbReference>
<dbReference type="GO" id="GO:0005525">
    <property type="term" value="F:GTP binding"/>
    <property type="evidence" value="ECO:0007669"/>
    <property type="project" value="UniProtKB-KW"/>
</dbReference>
<dbReference type="GO" id="GO:0004484">
    <property type="term" value="F:mRNA guanylyltransferase activity"/>
    <property type="evidence" value="ECO:0007669"/>
    <property type="project" value="UniProtKB-EC"/>
</dbReference>
<feature type="active site" description="N6-GMP-lysine intermediate" evidence="17">
    <location>
        <position position="62"/>
    </location>
</feature>
<feature type="domain" description="mRNA capping enzyme adenylation" evidence="19">
    <location>
        <begin position="40"/>
        <end position="247"/>
    </location>
</feature>
<dbReference type="GO" id="GO:0031533">
    <property type="term" value="C:mRNA capping enzyme complex"/>
    <property type="evidence" value="ECO:0007669"/>
    <property type="project" value="InterPro"/>
</dbReference>
<dbReference type="AlphaFoldDB" id="A0AAN7WF17"/>
<keyword evidence="8 16" id="KW-0547">Nucleotide-binding</keyword>
<keyword evidence="5 16" id="KW-0507">mRNA processing</keyword>
<dbReference type="SUPFAM" id="SSF56091">
    <property type="entry name" value="DNA ligase/mRNA capping enzyme, catalytic domain"/>
    <property type="match status" value="1"/>
</dbReference>
<dbReference type="Pfam" id="PF01331">
    <property type="entry name" value="mRNA_cap_enzyme"/>
    <property type="match status" value="1"/>
</dbReference>
<evidence type="ECO:0000313" key="21">
    <source>
        <dbReference type="EMBL" id="KAK5708102.1"/>
    </source>
</evidence>
<evidence type="ECO:0000256" key="17">
    <source>
        <dbReference type="PIRSR" id="PIRSR036959-1"/>
    </source>
</evidence>
<dbReference type="InterPro" id="IPR051029">
    <property type="entry name" value="mRNA_Capping_Enz/RNA_Phosphat"/>
</dbReference>
<evidence type="ECO:0000256" key="3">
    <source>
        <dbReference type="ARBA" id="ARBA00012475"/>
    </source>
</evidence>
<evidence type="ECO:0000259" key="20">
    <source>
        <dbReference type="Pfam" id="PF03919"/>
    </source>
</evidence>
<evidence type="ECO:0000259" key="19">
    <source>
        <dbReference type="Pfam" id="PF01331"/>
    </source>
</evidence>
<dbReference type="GO" id="GO:0005524">
    <property type="term" value="F:ATP binding"/>
    <property type="evidence" value="ECO:0007669"/>
    <property type="project" value="InterPro"/>
</dbReference>
<evidence type="ECO:0000256" key="2">
    <source>
        <dbReference type="ARBA" id="ARBA00010237"/>
    </source>
</evidence>
<feature type="region of interest" description="Disordered" evidence="18">
    <location>
        <begin position="405"/>
        <end position="456"/>
    </location>
</feature>